<comment type="caution">
    <text evidence="3">The sequence shown here is derived from an EMBL/GenBank/DDBJ whole genome shotgun (WGS) entry which is preliminary data.</text>
</comment>
<feature type="domain" description="AAA+ ATPase" evidence="2">
    <location>
        <begin position="600"/>
        <end position="734"/>
    </location>
</feature>
<organism evidence="3 4">
    <name type="scientific">Mytilus galloprovincialis</name>
    <name type="common">Mediterranean mussel</name>
    <dbReference type="NCBI Taxonomy" id="29158"/>
    <lineage>
        <taxon>Eukaryota</taxon>
        <taxon>Metazoa</taxon>
        <taxon>Spiralia</taxon>
        <taxon>Lophotrochozoa</taxon>
        <taxon>Mollusca</taxon>
        <taxon>Bivalvia</taxon>
        <taxon>Autobranchia</taxon>
        <taxon>Pteriomorphia</taxon>
        <taxon>Mytilida</taxon>
        <taxon>Mytiloidea</taxon>
        <taxon>Mytilidae</taxon>
        <taxon>Mytilinae</taxon>
        <taxon>Mytilus</taxon>
    </lineage>
</organism>
<dbReference type="GO" id="GO:0005524">
    <property type="term" value="F:ATP binding"/>
    <property type="evidence" value="ECO:0007669"/>
    <property type="project" value="InterPro"/>
</dbReference>
<dbReference type="GO" id="GO:0016887">
    <property type="term" value="F:ATP hydrolysis activity"/>
    <property type="evidence" value="ECO:0007669"/>
    <property type="project" value="InterPro"/>
</dbReference>
<dbReference type="Proteomes" id="UP000596742">
    <property type="component" value="Unassembled WGS sequence"/>
</dbReference>
<dbReference type="EMBL" id="UYJE01005278">
    <property type="protein sequence ID" value="VDI35902.1"/>
    <property type="molecule type" value="Genomic_DNA"/>
</dbReference>
<evidence type="ECO:0000259" key="2">
    <source>
        <dbReference type="SMART" id="SM00382"/>
    </source>
</evidence>
<keyword evidence="4" id="KW-1185">Reference proteome</keyword>
<evidence type="ECO:0000313" key="3">
    <source>
        <dbReference type="EMBL" id="VDI35902.1"/>
    </source>
</evidence>
<feature type="compositionally biased region" description="Polar residues" evidence="1">
    <location>
        <begin position="63"/>
        <end position="78"/>
    </location>
</feature>
<dbReference type="GO" id="GO:0005829">
    <property type="term" value="C:cytosol"/>
    <property type="evidence" value="ECO:0007669"/>
    <property type="project" value="TreeGrafter"/>
</dbReference>
<dbReference type="Pfam" id="PF00004">
    <property type="entry name" value="AAA"/>
    <property type="match status" value="1"/>
</dbReference>
<dbReference type="SMART" id="SM00382">
    <property type="entry name" value="AAA"/>
    <property type="match status" value="1"/>
</dbReference>
<protein>
    <recommendedName>
        <fullName evidence="2">AAA+ ATPase domain-containing protein</fullName>
    </recommendedName>
</protein>
<dbReference type="InterPro" id="IPR003959">
    <property type="entry name" value="ATPase_AAA_core"/>
</dbReference>
<dbReference type="OrthoDB" id="2187at2759"/>
<dbReference type="InterPro" id="IPR003593">
    <property type="entry name" value="AAA+_ATPase"/>
</dbReference>
<dbReference type="CDD" id="cd19481">
    <property type="entry name" value="RecA-like_protease"/>
    <property type="match status" value="1"/>
</dbReference>
<dbReference type="AlphaFoldDB" id="A0A8B6EJ66"/>
<dbReference type="Gene3D" id="3.40.50.300">
    <property type="entry name" value="P-loop containing nucleotide triphosphate hydrolases"/>
    <property type="match status" value="1"/>
</dbReference>
<dbReference type="GO" id="GO:0005778">
    <property type="term" value="C:peroxisomal membrane"/>
    <property type="evidence" value="ECO:0007669"/>
    <property type="project" value="TreeGrafter"/>
</dbReference>
<dbReference type="Gene3D" id="1.10.8.60">
    <property type="match status" value="1"/>
</dbReference>
<dbReference type="GO" id="GO:0016558">
    <property type="term" value="P:protein import into peroxisome matrix"/>
    <property type="evidence" value="ECO:0007669"/>
    <property type="project" value="TreeGrafter"/>
</dbReference>
<proteinExistence type="predicted"/>
<dbReference type="InterPro" id="IPR027417">
    <property type="entry name" value="P-loop_NTPase"/>
</dbReference>
<dbReference type="InterPro" id="IPR050168">
    <property type="entry name" value="AAA_ATPase_domain"/>
</dbReference>
<reference evidence="3" key="1">
    <citation type="submission" date="2018-11" db="EMBL/GenBank/DDBJ databases">
        <authorList>
            <person name="Alioto T."/>
            <person name="Alioto T."/>
        </authorList>
    </citation>
    <scope>NUCLEOTIDE SEQUENCE</scope>
</reference>
<feature type="region of interest" description="Disordered" evidence="1">
    <location>
        <begin position="63"/>
        <end position="99"/>
    </location>
</feature>
<gene>
    <name evidence="3" type="ORF">MGAL_10B039996</name>
</gene>
<evidence type="ECO:0000313" key="4">
    <source>
        <dbReference type="Proteomes" id="UP000596742"/>
    </source>
</evidence>
<evidence type="ECO:0000256" key="1">
    <source>
        <dbReference type="SAM" id="MobiDB-lite"/>
    </source>
</evidence>
<sequence length="791" mass="89209">MKVQQRKKALLNVLDFGDDSHPLHLIITENHARRLDIEEDNFSFVTLAGKRCFEADIGRDSSLSFSSPNSTHSSKTNLSSPSHPYPPSSTNPDQNDSFSQYNPDQLDITACVKIIDREHPISTQVEADFPEISSYCVVVTCSLQFLSHYQISVDDDFFVRKITVFQLQKVVIGVAEEKTFEWLNKIKFDQWLQTKVCQHPVLVRTNDIFLASYPEEDSLTEAKFDPAYFFDMIILEACPLRQGIITVNTEIIFSYSKEKDEIFEPIHLEMPGKRPKSNGLDTTNYFVSDFCQPLIPDSLKLNAKTIGVQKLSASGSLPSFDVEVVQQEVLWRKLLNTPQRDITFDPMNIIGMTKNTMLHNGFFEESLVKVSFESNSKIENVHYRIGLVKCVSDTVEKTNKVFVSPLLVFNLQKTHYKHGHKTPLIIEKYHCDGEKFGTASSSWSTAIPVATEVHMSVVNSPYYHVKGVHTEAVKAFFQVPRLVTKDDILPIKSSDDPEFLTVTVDADKRNPVVFYKVVKVDGPKATVPCYIVDKVRTKVVQFGSCHSYVPALALSYLTDGPLTYWDQTYLHGMNKYADHLEKIIRPHLQHGIDKMGYREVLPTILLTGPSGCGKTTLAITVAKRLHLHIYKVNCHMLYGEASGATESRLRNIISSATTYSPCILLLHSIHALGKDKERNTEDPRVANTFRTCMQDLPKQCEYPVVVIGTTSSANKLAADVHETFLHQLQIESPDENERAEMLDGLLQSVCYAGDLSGQYLAQRTAGFVLGDMTALVSHAKREAYTQVLKFW</sequence>
<accession>A0A8B6EJ66</accession>
<dbReference type="PANTHER" id="PTHR23077:SF9">
    <property type="entry name" value="PEROXISOMAL ATPASE PEX6"/>
    <property type="match status" value="1"/>
</dbReference>
<dbReference type="PANTHER" id="PTHR23077">
    <property type="entry name" value="AAA-FAMILY ATPASE"/>
    <property type="match status" value="1"/>
</dbReference>
<dbReference type="SUPFAM" id="SSF52540">
    <property type="entry name" value="P-loop containing nucleoside triphosphate hydrolases"/>
    <property type="match status" value="1"/>
</dbReference>
<name>A0A8B6EJ66_MYTGA</name>